<dbReference type="AlphaFoldDB" id="A0AAV3S577"/>
<dbReference type="RefSeq" id="WP_211313607.1">
    <property type="nucleotide sequence ID" value="NZ_BAAABL010000026.1"/>
</dbReference>
<evidence type="ECO:0000256" key="1">
    <source>
        <dbReference type="SAM" id="MobiDB-lite"/>
    </source>
</evidence>
<reference evidence="3 4" key="1">
    <citation type="journal article" date="2019" name="Int. J. Syst. Evol. Microbiol.">
        <title>The Global Catalogue of Microorganisms (GCM) 10K type strain sequencing project: providing services to taxonomists for standard genome sequencing and annotation.</title>
        <authorList>
            <consortium name="The Broad Institute Genomics Platform"/>
            <consortium name="The Broad Institute Genome Sequencing Center for Infectious Disease"/>
            <person name="Wu L."/>
            <person name="Ma J."/>
        </authorList>
    </citation>
    <scope>NUCLEOTIDE SEQUENCE [LARGE SCALE GENOMIC DNA]</scope>
    <source>
        <strain evidence="3 4">JCM 16330</strain>
    </source>
</reference>
<dbReference type="EMBL" id="BAAABL010000026">
    <property type="protein sequence ID" value="GAA0293911.1"/>
    <property type="molecule type" value="Genomic_DNA"/>
</dbReference>
<comment type="caution">
    <text evidence="3">The sequence shown here is derived from an EMBL/GenBank/DDBJ whole genome shotgun (WGS) entry which is preliminary data.</text>
</comment>
<accession>A0AAV3S577</accession>
<feature type="domain" description="DUF7845" evidence="2">
    <location>
        <begin position="161"/>
        <end position="492"/>
    </location>
</feature>
<feature type="region of interest" description="Disordered" evidence="1">
    <location>
        <begin position="101"/>
        <end position="149"/>
    </location>
</feature>
<feature type="compositionally biased region" description="Basic and acidic residues" evidence="1">
    <location>
        <begin position="1"/>
        <end position="10"/>
    </location>
</feature>
<sequence>MTDDRPHATEDELFGTEDAESITDLADDEFRSLMDAGAFETDADRRADEGEAERPDGELTSHVNDRNGWWCCRFCQSSFTSRKSFSDHQYRCEEWQAWHRARERERETERKQEATTEIDGETEADLEDIDEPTQADTSLDENRLTATPGDADADAEERLRIKPAPHEFSAYIKYACGLDPYFGLNSLQKEWNWEDGQPVTGFVDDDGQKWEATLTFSESGLKPRNHRNFQLQTVREYRVKIHPPGEEHGSATRKATFHVRPRWPDMESKGDSPNPSNPHDLLGLDVATDGSGIWFDRYPRLFDLSLQALRCLQGTNYASPTFIATSEIGPNHVHHSTNITDAELYVRVQKNRTRNVYALDGPLHRISLLLADEREGFAMSKRDDTECEGYYHTAQIGDWRAAELIGTHRLGKEFKHYHMKNPSAVEDDPVLSNPKIGASFQHSRTDGTVFWEDLPRLERELDESLLSILNAAGIPLQPDDSVYVEDDVFEVEGERRTRIVLDDEQLPQIAAEQNETVEIAMENMAPTDAEVTETMLADGGTVSPQQLAEQTGRNIHTIYRTLDRLEGFVRHEYGEVKFASQHVAQKALQKIKSAKQAVDANLDGAISDMMDAHRLEDDTSAWGRLANTYGIELSDAEDAFYKLLRMGYTPANEREAEDIVRQAAFAHPVVNIMDFGDDVRGTIECANGAQFPVESAFG</sequence>
<feature type="compositionally biased region" description="Acidic residues" evidence="1">
    <location>
        <begin position="11"/>
        <end position="22"/>
    </location>
</feature>
<feature type="compositionally biased region" description="Basic and acidic residues" evidence="1">
    <location>
        <begin position="101"/>
        <end position="114"/>
    </location>
</feature>
<proteinExistence type="predicted"/>
<dbReference type="Proteomes" id="UP001500837">
    <property type="component" value="Unassembled WGS sequence"/>
</dbReference>
<dbReference type="InterPro" id="IPR057167">
    <property type="entry name" value="DUF7845"/>
</dbReference>
<feature type="compositionally biased region" description="Basic and acidic residues" evidence="1">
    <location>
        <begin position="42"/>
        <end position="61"/>
    </location>
</feature>
<evidence type="ECO:0000313" key="3">
    <source>
        <dbReference type="EMBL" id="GAA0293911.1"/>
    </source>
</evidence>
<protein>
    <recommendedName>
        <fullName evidence="2">DUF7845 domain-containing protein</fullName>
    </recommendedName>
</protein>
<evidence type="ECO:0000259" key="2">
    <source>
        <dbReference type="Pfam" id="PF25227"/>
    </source>
</evidence>
<gene>
    <name evidence="3" type="ORF">GCM10009066_05550</name>
</gene>
<dbReference type="Pfam" id="PF25227">
    <property type="entry name" value="DUF7845"/>
    <property type="match status" value="1"/>
</dbReference>
<keyword evidence="4" id="KW-1185">Reference proteome</keyword>
<feature type="region of interest" description="Disordered" evidence="1">
    <location>
        <begin position="1"/>
        <end position="22"/>
    </location>
</feature>
<feature type="region of interest" description="Disordered" evidence="1">
    <location>
        <begin position="34"/>
        <end position="61"/>
    </location>
</feature>
<evidence type="ECO:0000313" key="4">
    <source>
        <dbReference type="Proteomes" id="UP001500837"/>
    </source>
</evidence>
<name>A0AAV3S577_9EURY</name>
<feature type="compositionally biased region" description="Acidic residues" evidence="1">
    <location>
        <begin position="116"/>
        <end position="133"/>
    </location>
</feature>
<organism evidence="3 4">
    <name type="scientific">Halarchaeum salinum</name>
    <dbReference type="NCBI Taxonomy" id="489912"/>
    <lineage>
        <taxon>Archaea</taxon>
        <taxon>Methanobacteriati</taxon>
        <taxon>Methanobacteriota</taxon>
        <taxon>Stenosarchaea group</taxon>
        <taxon>Halobacteria</taxon>
        <taxon>Halobacteriales</taxon>
        <taxon>Halobacteriaceae</taxon>
    </lineage>
</organism>